<dbReference type="RefSeq" id="WP_004293524.1">
    <property type="nucleotide sequence ID" value="NZ_CACRTC010000044.1"/>
</dbReference>
<evidence type="ECO:0000313" key="6">
    <source>
        <dbReference type="Proteomes" id="UP000260759"/>
    </source>
</evidence>
<keyword evidence="9" id="KW-1185">Reference proteome</keyword>
<dbReference type="Proteomes" id="UP000466952">
    <property type="component" value="Unassembled WGS sequence"/>
</dbReference>
<gene>
    <name evidence="5" type="ORF">DW758_10505</name>
    <name evidence="4" type="ORF">DXB37_07085</name>
    <name evidence="2" type="ORF">GAP55_12455</name>
    <name evidence="3" type="ORF">JQN06_02810</name>
</gene>
<dbReference type="SUPFAM" id="SSF53756">
    <property type="entry name" value="UDP-Glycosyltransferase/glycogen phosphorylase"/>
    <property type="match status" value="1"/>
</dbReference>
<proteinExistence type="predicted"/>
<comment type="caution">
    <text evidence="5">The sequence shown here is derived from an EMBL/GenBank/DDBJ whole genome shotgun (WGS) entry which is preliminary data.</text>
</comment>
<feature type="domain" description="Glycosyl transferase family 1" evidence="1">
    <location>
        <begin position="180"/>
        <end position="332"/>
    </location>
</feature>
<dbReference type="EMBL" id="QSJZ01000007">
    <property type="protein sequence ID" value="RHE23241.1"/>
    <property type="molecule type" value="Genomic_DNA"/>
</dbReference>
<evidence type="ECO:0000259" key="1">
    <source>
        <dbReference type="Pfam" id="PF00534"/>
    </source>
</evidence>
<evidence type="ECO:0000313" key="4">
    <source>
        <dbReference type="EMBL" id="RGN94929.1"/>
    </source>
</evidence>
<name>A0A139KA43_BACUN</name>
<accession>A0A139KA43</accession>
<reference evidence="2 8" key="2">
    <citation type="journal article" date="2019" name="Nat. Med.">
        <title>A library of human gut bacterial isolates paired with longitudinal multiomics data enables mechanistic microbiome research.</title>
        <authorList>
            <person name="Poyet M."/>
            <person name="Groussin M."/>
            <person name="Gibbons S.M."/>
            <person name="Avila-Pacheco J."/>
            <person name="Jiang X."/>
            <person name="Kearney S.M."/>
            <person name="Perrotta A.R."/>
            <person name="Berdy B."/>
            <person name="Zhao S."/>
            <person name="Lieberman T.D."/>
            <person name="Swanson P.K."/>
            <person name="Smith M."/>
            <person name="Roesemann S."/>
            <person name="Alexander J.E."/>
            <person name="Rich S.A."/>
            <person name="Livny J."/>
            <person name="Vlamakis H."/>
            <person name="Clish C."/>
            <person name="Bullock K."/>
            <person name="Deik A."/>
            <person name="Scott J."/>
            <person name="Pierce K.A."/>
            <person name="Xavier R.J."/>
            <person name="Alm E.J."/>
        </authorList>
    </citation>
    <scope>NUCLEOTIDE SEQUENCE [LARGE SCALE GENOMIC DNA]</scope>
    <source>
        <strain evidence="2 8">BIOML-A11</strain>
    </source>
</reference>
<evidence type="ECO:0000313" key="3">
    <source>
        <dbReference type="EMBL" id="MBT8725107.1"/>
    </source>
</evidence>
<dbReference type="EMBL" id="QSVA01000005">
    <property type="protein sequence ID" value="RGN94929.1"/>
    <property type="molecule type" value="Genomic_DNA"/>
</dbReference>
<dbReference type="AlphaFoldDB" id="A0A139KA43"/>
<reference evidence="3 9" key="3">
    <citation type="submission" date="2020-12" db="EMBL/GenBank/DDBJ databases">
        <title>Microorganisms.</title>
        <authorList>
            <person name="Matos J."/>
            <person name="Faleiro L."/>
            <person name="Duarte I."/>
        </authorList>
    </citation>
    <scope>NUCLEOTIDE SEQUENCE [LARGE SCALE GENOMIC DNA]</scope>
    <source>
        <strain evidence="3 9">PtFD3Pch2</strain>
    </source>
</reference>
<keyword evidence="5" id="KW-0808">Transferase</keyword>
<dbReference type="EMBL" id="WCTR01000008">
    <property type="protein sequence ID" value="KAB4211785.1"/>
    <property type="molecule type" value="Genomic_DNA"/>
</dbReference>
<dbReference type="GO" id="GO:0016757">
    <property type="term" value="F:glycosyltransferase activity"/>
    <property type="evidence" value="ECO:0007669"/>
    <property type="project" value="InterPro"/>
</dbReference>
<evidence type="ECO:0000313" key="7">
    <source>
        <dbReference type="Proteomes" id="UP000283601"/>
    </source>
</evidence>
<protein>
    <submittedName>
        <fullName evidence="5">Glycosyltransferase</fullName>
    </submittedName>
</protein>
<dbReference type="PANTHER" id="PTHR45947:SF3">
    <property type="entry name" value="SULFOQUINOVOSYL TRANSFERASE SQD2"/>
    <property type="match status" value="1"/>
</dbReference>
<dbReference type="Proteomes" id="UP000260759">
    <property type="component" value="Unassembled WGS sequence"/>
</dbReference>
<dbReference type="PANTHER" id="PTHR45947">
    <property type="entry name" value="SULFOQUINOVOSYL TRANSFERASE SQD2"/>
    <property type="match status" value="1"/>
</dbReference>
<evidence type="ECO:0000313" key="2">
    <source>
        <dbReference type="EMBL" id="KAB4211785.1"/>
    </source>
</evidence>
<dbReference type="InterPro" id="IPR050194">
    <property type="entry name" value="Glycosyltransferase_grp1"/>
</dbReference>
<dbReference type="CDD" id="cd03801">
    <property type="entry name" value="GT4_PimA-like"/>
    <property type="match status" value="1"/>
</dbReference>
<evidence type="ECO:0000313" key="8">
    <source>
        <dbReference type="Proteomes" id="UP000466952"/>
    </source>
</evidence>
<dbReference type="Gene3D" id="3.40.50.2000">
    <property type="entry name" value="Glycogen Phosphorylase B"/>
    <property type="match status" value="2"/>
</dbReference>
<dbReference type="Proteomes" id="UP001196342">
    <property type="component" value="Unassembled WGS sequence"/>
</dbReference>
<evidence type="ECO:0000313" key="5">
    <source>
        <dbReference type="EMBL" id="RHE23241.1"/>
    </source>
</evidence>
<reference evidence="6 7" key="1">
    <citation type="submission" date="2018-08" db="EMBL/GenBank/DDBJ databases">
        <title>A genome reference for cultivated species of the human gut microbiota.</title>
        <authorList>
            <person name="Zou Y."/>
            <person name="Xue W."/>
            <person name="Luo G."/>
        </authorList>
    </citation>
    <scope>NUCLEOTIDE SEQUENCE [LARGE SCALE GENOMIC DNA]</scope>
    <source>
        <strain evidence="5 7">AM29-12AC</strain>
        <strain evidence="4 6">OM03-4</strain>
    </source>
</reference>
<evidence type="ECO:0000313" key="9">
    <source>
        <dbReference type="Proteomes" id="UP001196342"/>
    </source>
</evidence>
<sequence length="360" mass="41931">MFLIILIISIETLTMRVLITVPTKSGYGGVTNYYLGIKEYWKENIEYFYFGRKPWRNIFYPFLIIRFIIRLICFKPDIVLLNPSLGDKALKRDFIYLNICRFFRKKTSVFIHGFNFEYAKNADWKWISANLNKALCIFVLSQDFKNELIRRGIKSDIHLTSTKVPDYFISGFDLSMRQGKAENIMYSGRIEKAKGVYETVDTFSILKSQYKDLTLTFVGDGSELPMLKQYVENKKIKDVRFTGELRGEDFKKEYINADMYLFLSYTEGMPTVVLEAMIFGLPIFTRKVGGLIDFFENGKMGYISSSLDPAVFAEAMKPYIENPAKMRSVSIYNSEYAKTHFVASVVVRKFENTLKKYIEL</sequence>
<organism evidence="5 7">
    <name type="scientific">Bacteroides uniformis</name>
    <dbReference type="NCBI Taxonomy" id="820"/>
    <lineage>
        <taxon>Bacteria</taxon>
        <taxon>Pseudomonadati</taxon>
        <taxon>Bacteroidota</taxon>
        <taxon>Bacteroidia</taxon>
        <taxon>Bacteroidales</taxon>
        <taxon>Bacteroidaceae</taxon>
        <taxon>Bacteroides</taxon>
    </lineage>
</organism>
<dbReference type="InterPro" id="IPR001296">
    <property type="entry name" value="Glyco_trans_1"/>
</dbReference>
<dbReference type="EMBL" id="JAFBJK010000002">
    <property type="protein sequence ID" value="MBT8725107.1"/>
    <property type="molecule type" value="Genomic_DNA"/>
</dbReference>
<dbReference type="Proteomes" id="UP000283601">
    <property type="component" value="Unassembled WGS sequence"/>
</dbReference>
<dbReference type="Pfam" id="PF00534">
    <property type="entry name" value="Glycos_transf_1"/>
    <property type="match status" value="1"/>
</dbReference>